<dbReference type="AlphaFoldDB" id="A0A0E9RH11"/>
<accession>A0A0E9RH11</accession>
<evidence type="ECO:0000313" key="1">
    <source>
        <dbReference type="EMBL" id="JAH27648.1"/>
    </source>
</evidence>
<dbReference type="EMBL" id="GBXM01080929">
    <property type="protein sequence ID" value="JAH27648.1"/>
    <property type="molecule type" value="Transcribed_RNA"/>
</dbReference>
<protein>
    <submittedName>
        <fullName evidence="1">Uncharacterized protein</fullName>
    </submittedName>
</protein>
<proteinExistence type="predicted"/>
<organism evidence="1">
    <name type="scientific">Anguilla anguilla</name>
    <name type="common">European freshwater eel</name>
    <name type="synonym">Muraena anguilla</name>
    <dbReference type="NCBI Taxonomy" id="7936"/>
    <lineage>
        <taxon>Eukaryota</taxon>
        <taxon>Metazoa</taxon>
        <taxon>Chordata</taxon>
        <taxon>Craniata</taxon>
        <taxon>Vertebrata</taxon>
        <taxon>Euteleostomi</taxon>
        <taxon>Actinopterygii</taxon>
        <taxon>Neopterygii</taxon>
        <taxon>Teleostei</taxon>
        <taxon>Anguilliformes</taxon>
        <taxon>Anguillidae</taxon>
        <taxon>Anguilla</taxon>
    </lineage>
</organism>
<reference evidence="1" key="1">
    <citation type="submission" date="2014-11" db="EMBL/GenBank/DDBJ databases">
        <authorList>
            <person name="Amaro Gonzalez C."/>
        </authorList>
    </citation>
    <scope>NUCLEOTIDE SEQUENCE</scope>
</reference>
<name>A0A0E9RH11_ANGAN</name>
<reference evidence="1" key="2">
    <citation type="journal article" date="2015" name="Fish Shellfish Immunol.">
        <title>Early steps in the European eel (Anguilla anguilla)-Vibrio vulnificus interaction in the gills: Role of the RtxA13 toxin.</title>
        <authorList>
            <person name="Callol A."/>
            <person name="Pajuelo D."/>
            <person name="Ebbesson L."/>
            <person name="Teles M."/>
            <person name="MacKenzie S."/>
            <person name="Amaro C."/>
        </authorList>
    </citation>
    <scope>NUCLEOTIDE SEQUENCE</scope>
</reference>
<sequence length="47" mass="5308">MFYLRTLKAITQTFRSSYALLITLVPLCSTTLQDFFPIAEYTEVGGS</sequence>